<accession>T0Y718</accession>
<evidence type="ECO:0000256" key="1">
    <source>
        <dbReference type="ARBA" id="ARBA00005836"/>
    </source>
</evidence>
<gene>
    <name evidence="3" type="ORF">B2A_13917</name>
</gene>
<proteinExistence type="inferred from homology"/>
<dbReference type="InterPro" id="IPR045569">
    <property type="entry name" value="Metalloprtase-TldD/E_C"/>
</dbReference>
<dbReference type="EMBL" id="AUZZ01010089">
    <property type="protein sequence ID" value="EQD30921.1"/>
    <property type="molecule type" value="Genomic_DNA"/>
</dbReference>
<dbReference type="InterPro" id="IPR036059">
    <property type="entry name" value="TldD/PmbA_sf"/>
</dbReference>
<comment type="similarity">
    <text evidence="1">Belongs to the peptidase U62 family.</text>
</comment>
<dbReference type="PANTHER" id="PTHR30624:SF11">
    <property type="entry name" value="ZINC-DEPENDENT PROTEASE, TLDD_PMBA FAMILY"/>
    <property type="match status" value="1"/>
</dbReference>
<dbReference type="PANTHER" id="PTHR30624">
    <property type="entry name" value="UNCHARACTERIZED PROTEIN TLDD AND PMBA"/>
    <property type="match status" value="1"/>
</dbReference>
<feature type="domain" description="Metalloprotease TldD/E C-terminal" evidence="2">
    <location>
        <begin position="94"/>
        <end position="331"/>
    </location>
</feature>
<dbReference type="GO" id="GO:0006508">
    <property type="term" value="P:proteolysis"/>
    <property type="evidence" value="ECO:0007669"/>
    <property type="project" value="InterPro"/>
</dbReference>
<dbReference type="SUPFAM" id="SSF111283">
    <property type="entry name" value="Putative modulator of DNA gyrase, PmbA/TldD"/>
    <property type="match status" value="1"/>
</dbReference>
<reference evidence="3" key="1">
    <citation type="submission" date="2013-08" db="EMBL/GenBank/DDBJ databases">
        <authorList>
            <person name="Mendez C."/>
            <person name="Richter M."/>
            <person name="Ferrer M."/>
            <person name="Sanchez J."/>
        </authorList>
    </citation>
    <scope>NUCLEOTIDE SEQUENCE</scope>
</reference>
<dbReference type="InterPro" id="IPR051463">
    <property type="entry name" value="Peptidase_U62_metallo"/>
</dbReference>
<reference evidence="3" key="2">
    <citation type="journal article" date="2014" name="ISME J.">
        <title>Microbial stratification in low pH oxic and suboxic macroscopic growths along an acid mine drainage.</title>
        <authorList>
            <person name="Mendez-Garcia C."/>
            <person name="Mesa V."/>
            <person name="Sprenger R.R."/>
            <person name="Richter M."/>
            <person name="Diez M.S."/>
            <person name="Solano J."/>
            <person name="Bargiela R."/>
            <person name="Golyshina O.V."/>
            <person name="Manteca A."/>
            <person name="Ramos J.L."/>
            <person name="Gallego J.R."/>
            <person name="Llorente I."/>
            <person name="Martins Dos Santos V.A."/>
            <person name="Jensen O.N."/>
            <person name="Pelaez A.I."/>
            <person name="Sanchez J."/>
            <person name="Ferrer M."/>
        </authorList>
    </citation>
    <scope>NUCLEOTIDE SEQUENCE</scope>
</reference>
<comment type="caution">
    <text evidence="3">The sequence shown here is derived from an EMBL/GenBank/DDBJ whole genome shotgun (WGS) entry which is preliminary data.</text>
</comment>
<evidence type="ECO:0000259" key="2">
    <source>
        <dbReference type="Pfam" id="PF19289"/>
    </source>
</evidence>
<protein>
    <submittedName>
        <fullName evidence="3">TldD/PmbA family protein</fullName>
    </submittedName>
</protein>
<name>T0Y718_9ZZZZ</name>
<organism evidence="3">
    <name type="scientific">mine drainage metagenome</name>
    <dbReference type="NCBI Taxonomy" id="410659"/>
    <lineage>
        <taxon>unclassified sequences</taxon>
        <taxon>metagenomes</taxon>
        <taxon>ecological metagenomes</taxon>
    </lineage>
</organism>
<sequence>MDSLGSKVRMNYLSDRKIIQRFINSEGADIRGEFSRVSYFYFAGILDSGEFEQSTGEFGSTGGYEYIDSIKLPERISADIMAIKGAMHAPHLNPGRMDVVIGPEISGIVAHESAGHPTEYDRIVGREGALAGESFLTGKKLPMRIGSDAVSVIDDPSMIGSYGFYVYDDEGIRSRKRYLYRKGFTDEFIHNRESAARLGVDPNGGGRSSSWNMEPLPRMSTTYIEPGDFVFDELVEGIKDGIYMKNFTEWNIDDIRFNEKYVGKEAYRIKNGKIAEQIRRPVIETNTIKFYSAIDAVAKNMEFYAGICGKGDPEQGVDVWMGGPHVRLRDIYI</sequence>
<dbReference type="AlphaFoldDB" id="T0Y718"/>
<dbReference type="Pfam" id="PF19289">
    <property type="entry name" value="PmbA_TldD_3rd"/>
    <property type="match status" value="1"/>
</dbReference>
<dbReference type="GO" id="GO:0005829">
    <property type="term" value="C:cytosol"/>
    <property type="evidence" value="ECO:0007669"/>
    <property type="project" value="TreeGrafter"/>
</dbReference>
<feature type="non-terminal residue" evidence="3">
    <location>
        <position position="333"/>
    </location>
</feature>
<dbReference type="GO" id="GO:0008237">
    <property type="term" value="F:metallopeptidase activity"/>
    <property type="evidence" value="ECO:0007669"/>
    <property type="project" value="InterPro"/>
</dbReference>
<evidence type="ECO:0000313" key="3">
    <source>
        <dbReference type="EMBL" id="EQD30921.1"/>
    </source>
</evidence>